<dbReference type="InterPro" id="IPR050248">
    <property type="entry name" value="Polysacc_deacetylase_ArnD"/>
</dbReference>
<comment type="caution">
    <text evidence="4">The sequence shown here is derived from an EMBL/GenBank/DDBJ whole genome shotgun (WGS) entry which is preliminary data.</text>
</comment>
<reference evidence="4 5" key="1">
    <citation type="submission" date="2018-10" db="EMBL/GenBank/DDBJ databases">
        <title>Tessaracoccus antarcticuss sp. nov., isolated from sediment.</title>
        <authorList>
            <person name="Zhou L.Y."/>
            <person name="Du Z.J."/>
        </authorList>
    </citation>
    <scope>NUCLEOTIDE SEQUENCE [LARGE SCALE GENOMIC DNA]</scope>
    <source>
        <strain evidence="4 5">JDX10</strain>
    </source>
</reference>
<evidence type="ECO:0000259" key="3">
    <source>
        <dbReference type="PROSITE" id="PS51677"/>
    </source>
</evidence>
<evidence type="ECO:0000256" key="2">
    <source>
        <dbReference type="ARBA" id="ARBA00022801"/>
    </source>
</evidence>
<name>A0A3M0GAL7_9ACTN</name>
<evidence type="ECO:0000313" key="5">
    <source>
        <dbReference type="Proteomes" id="UP000275256"/>
    </source>
</evidence>
<dbReference type="Gene3D" id="3.20.20.370">
    <property type="entry name" value="Glycoside hydrolase/deacetylase"/>
    <property type="match status" value="1"/>
</dbReference>
<dbReference type="AlphaFoldDB" id="A0A3M0GAL7"/>
<dbReference type="GO" id="GO:0046872">
    <property type="term" value="F:metal ion binding"/>
    <property type="evidence" value="ECO:0007669"/>
    <property type="project" value="UniProtKB-KW"/>
</dbReference>
<dbReference type="EMBL" id="REFW01000001">
    <property type="protein sequence ID" value="RMB62055.1"/>
    <property type="molecule type" value="Genomic_DNA"/>
</dbReference>
<evidence type="ECO:0000313" key="4">
    <source>
        <dbReference type="EMBL" id="RMB62055.1"/>
    </source>
</evidence>
<dbReference type="PANTHER" id="PTHR10587">
    <property type="entry name" value="GLYCOSYL TRANSFERASE-RELATED"/>
    <property type="match status" value="1"/>
</dbReference>
<gene>
    <name evidence="4" type="ORF">EAX62_05585</name>
</gene>
<dbReference type="GO" id="GO:0016810">
    <property type="term" value="F:hydrolase activity, acting on carbon-nitrogen (but not peptide) bonds"/>
    <property type="evidence" value="ECO:0007669"/>
    <property type="project" value="InterPro"/>
</dbReference>
<dbReference type="SUPFAM" id="SSF88713">
    <property type="entry name" value="Glycoside hydrolase/deacetylase"/>
    <property type="match status" value="1"/>
</dbReference>
<organism evidence="4 5">
    <name type="scientific">Tessaracoccus antarcticus</name>
    <dbReference type="NCBI Taxonomy" id="2479848"/>
    <lineage>
        <taxon>Bacteria</taxon>
        <taxon>Bacillati</taxon>
        <taxon>Actinomycetota</taxon>
        <taxon>Actinomycetes</taxon>
        <taxon>Propionibacteriales</taxon>
        <taxon>Propionibacteriaceae</taxon>
        <taxon>Tessaracoccus</taxon>
    </lineage>
</organism>
<dbReference type="InterPro" id="IPR011330">
    <property type="entry name" value="Glyco_hydro/deAcase_b/a-brl"/>
</dbReference>
<dbReference type="Proteomes" id="UP000275256">
    <property type="component" value="Unassembled WGS sequence"/>
</dbReference>
<accession>A0A3M0GAL7</accession>
<feature type="domain" description="NodB homology" evidence="3">
    <location>
        <begin position="49"/>
        <end position="247"/>
    </location>
</feature>
<dbReference type="Pfam" id="PF01522">
    <property type="entry name" value="Polysacc_deac_1"/>
    <property type="match status" value="1"/>
</dbReference>
<proteinExistence type="predicted"/>
<dbReference type="InterPro" id="IPR002509">
    <property type="entry name" value="NODB_dom"/>
</dbReference>
<sequence length="250" mass="26608">MTTPEPPTTPPTTPTTPPAVDTVAPGASGVYTAAQVHAWVKDPTAAPGKLLFLTFDDGPSNLITPKVLDALKAAQVHATFFIVGQEVPKAPEILKREVAEGNSIALHSLTHDYKKLYPGRSANAERVASEFDKTLAAVREVLGPDFSTTAWRYPGGHMSWKHMAAADAALEARGATWIDWNAMTGDAEPKKRRPTTVPAMVAMATQPITDGEQVVILLAHDSRGKDLTVASLPQIIDAYKAAGYGFGTLS</sequence>
<protein>
    <submittedName>
        <fullName evidence="4">Polysaccharide deacetylase</fullName>
    </submittedName>
</protein>
<dbReference type="PROSITE" id="PS51677">
    <property type="entry name" value="NODB"/>
    <property type="match status" value="1"/>
</dbReference>
<keyword evidence="5" id="KW-1185">Reference proteome</keyword>
<dbReference type="GO" id="GO:0005975">
    <property type="term" value="P:carbohydrate metabolic process"/>
    <property type="evidence" value="ECO:0007669"/>
    <property type="project" value="InterPro"/>
</dbReference>
<dbReference type="PANTHER" id="PTHR10587:SF133">
    <property type="entry name" value="CHITIN DEACETYLASE 1-RELATED"/>
    <property type="match status" value="1"/>
</dbReference>
<evidence type="ECO:0000256" key="1">
    <source>
        <dbReference type="ARBA" id="ARBA00022723"/>
    </source>
</evidence>
<dbReference type="GO" id="GO:0016020">
    <property type="term" value="C:membrane"/>
    <property type="evidence" value="ECO:0007669"/>
    <property type="project" value="TreeGrafter"/>
</dbReference>
<keyword evidence="2" id="KW-0378">Hydrolase</keyword>
<dbReference type="CDD" id="cd10944">
    <property type="entry name" value="CE4_SmPgdA_like"/>
    <property type="match status" value="1"/>
</dbReference>
<keyword evidence="1" id="KW-0479">Metal-binding</keyword>